<keyword evidence="1" id="KW-1133">Transmembrane helix</keyword>
<evidence type="ECO:0000256" key="1">
    <source>
        <dbReference type="SAM" id="Phobius"/>
    </source>
</evidence>
<gene>
    <name evidence="2" type="ORF">T03_14787</name>
</gene>
<name>A0A0V1D2T4_TRIBR</name>
<reference evidence="2 3" key="1">
    <citation type="submission" date="2015-01" db="EMBL/GenBank/DDBJ databases">
        <title>Evolution of Trichinella species and genotypes.</title>
        <authorList>
            <person name="Korhonen P.K."/>
            <person name="Edoardo P."/>
            <person name="Giuseppe L.R."/>
            <person name="Gasser R.B."/>
        </authorList>
    </citation>
    <scope>NUCLEOTIDE SEQUENCE [LARGE SCALE GENOMIC DNA]</scope>
    <source>
        <strain evidence="2">ISS120</strain>
    </source>
</reference>
<feature type="transmembrane region" description="Helical" evidence="1">
    <location>
        <begin position="292"/>
        <end position="312"/>
    </location>
</feature>
<feature type="transmembrane region" description="Helical" evidence="1">
    <location>
        <begin position="194"/>
        <end position="216"/>
    </location>
</feature>
<dbReference type="OMA" id="ICNNSKK"/>
<dbReference type="EMBL" id="JYDI01000050">
    <property type="protein sequence ID" value="KRY55824.1"/>
    <property type="molecule type" value="Genomic_DNA"/>
</dbReference>
<dbReference type="OrthoDB" id="5919586at2759"/>
<feature type="transmembrane region" description="Helical" evidence="1">
    <location>
        <begin position="318"/>
        <end position="338"/>
    </location>
</feature>
<dbReference type="AlphaFoldDB" id="A0A0V1D2T4"/>
<accession>A0A0V1D2T4</accession>
<feature type="transmembrane region" description="Helical" evidence="1">
    <location>
        <begin position="164"/>
        <end position="182"/>
    </location>
</feature>
<evidence type="ECO:0000313" key="2">
    <source>
        <dbReference type="EMBL" id="KRY55824.1"/>
    </source>
</evidence>
<feature type="transmembrane region" description="Helical" evidence="1">
    <location>
        <begin position="7"/>
        <end position="29"/>
    </location>
</feature>
<organism evidence="2 3">
    <name type="scientific">Trichinella britovi</name>
    <name type="common">Parasitic roundworm</name>
    <dbReference type="NCBI Taxonomy" id="45882"/>
    <lineage>
        <taxon>Eukaryota</taxon>
        <taxon>Metazoa</taxon>
        <taxon>Ecdysozoa</taxon>
        <taxon>Nematoda</taxon>
        <taxon>Enoplea</taxon>
        <taxon>Dorylaimia</taxon>
        <taxon>Trichinellida</taxon>
        <taxon>Trichinellidae</taxon>
        <taxon>Trichinella</taxon>
    </lineage>
</organism>
<feature type="transmembrane region" description="Helical" evidence="1">
    <location>
        <begin position="73"/>
        <end position="97"/>
    </location>
</feature>
<protein>
    <submittedName>
        <fullName evidence="2">Uncharacterized protein</fullName>
    </submittedName>
</protein>
<proteinExistence type="predicted"/>
<keyword evidence="3" id="KW-1185">Reference proteome</keyword>
<dbReference type="Proteomes" id="UP000054653">
    <property type="component" value="Unassembled WGS sequence"/>
</dbReference>
<comment type="caution">
    <text evidence="2">The sequence shown here is derived from an EMBL/GenBank/DDBJ whole genome shotgun (WGS) entry which is preliminary data.</text>
</comment>
<feature type="transmembrane region" description="Helical" evidence="1">
    <location>
        <begin position="104"/>
        <end position="129"/>
    </location>
</feature>
<keyword evidence="1" id="KW-0812">Transmembrane</keyword>
<feature type="transmembrane region" description="Helical" evidence="1">
    <location>
        <begin position="244"/>
        <end position="265"/>
    </location>
</feature>
<sequence length="396" mass="44288">MIIPKTFFLVFVYIQLTFFTMTFCTAARADTQNKRSNALIKNQQTAMKILPDEIIKIRFSFILIKMSISNNNIASILFLSNGAISAIVQLIMLYFLLKKKTKSVIVILIIALVATNCVNAISFCFIGIFNVVPLNQHGANFTAPQNCFLLKPYYMLEMISTKQSPMIIFCIAVVQLKNAYFIKCSIRKPLLKTISVLCGICLLNICLTGITTYYSILDSGAQSQISSICFYNGMVSYKIILTDGIAVVLLNSLSVLFGISTVLIIRSKFSSSDVIREIQSIRQKAILKRMKITTSSQLLLSCYLTSCIVVEHLSNASIVIMCFWTVYPFFTIINTVIYTNQVIAVMDQIKEICNNSKKWLNNLYNSLFHSVRKVSAAPTSSKNISSLPSIAVVVQN</sequence>
<evidence type="ECO:0000313" key="3">
    <source>
        <dbReference type="Proteomes" id="UP000054653"/>
    </source>
</evidence>
<keyword evidence="1" id="KW-0472">Membrane</keyword>